<dbReference type="Proteomes" id="UP000243679">
    <property type="component" value="Chromosome"/>
</dbReference>
<reference evidence="3 4" key="1">
    <citation type="journal article" date="2017" name="ISME J.">
        <title>An acid-tolerant ammonia-oxidizing ?-proteobacterium from soil.</title>
        <authorList>
            <person name="Hayatsu M."/>
            <person name="Tago K."/>
            <person name="Uchiyama I."/>
            <person name="Toyoda A."/>
            <person name="Wang Y."/>
            <person name="Shimomura Y."/>
            <person name="Okubo T."/>
            <person name="Kurisu F."/>
            <person name="Hirono Y."/>
            <person name="Nonaka K."/>
            <person name="Akiyama H."/>
            <person name="Itoh T."/>
            <person name="Takami H."/>
        </authorList>
    </citation>
    <scope>NUCLEOTIDE SEQUENCE [LARGE SCALE GENOMIC DNA]</scope>
    <source>
        <strain evidence="3 4">TAO100</strain>
    </source>
</reference>
<keyword evidence="4" id="KW-1185">Reference proteome</keyword>
<dbReference type="RefSeq" id="WP_096526231.1">
    <property type="nucleotide sequence ID" value="NZ_AP014836.1"/>
</dbReference>
<dbReference type="AlphaFoldDB" id="A0A1Q2SKA4"/>
<dbReference type="HAMAP" id="MF_00048">
    <property type="entry name" value="UPF0102"/>
    <property type="match status" value="1"/>
</dbReference>
<dbReference type="NCBIfam" id="TIGR00252">
    <property type="entry name" value="YraN family protein"/>
    <property type="match status" value="1"/>
</dbReference>
<organism evidence="3 4">
    <name type="scientific">Candidatus Nitrosoglobus terrae</name>
    <dbReference type="NCBI Taxonomy" id="1630141"/>
    <lineage>
        <taxon>Bacteria</taxon>
        <taxon>Pseudomonadati</taxon>
        <taxon>Pseudomonadota</taxon>
        <taxon>Gammaproteobacteria</taxon>
        <taxon>Chromatiales</taxon>
        <taxon>Chromatiaceae</taxon>
        <taxon>Candidatus Nitrosoglobus</taxon>
    </lineage>
</organism>
<dbReference type="EMBL" id="AP014836">
    <property type="protein sequence ID" value="BAW79585.1"/>
    <property type="molecule type" value="Genomic_DNA"/>
</dbReference>
<proteinExistence type="inferred from homology"/>
<dbReference type="InterPro" id="IPR011335">
    <property type="entry name" value="Restrct_endonuc-II-like"/>
</dbReference>
<dbReference type="Pfam" id="PF02021">
    <property type="entry name" value="UPF0102"/>
    <property type="match status" value="1"/>
</dbReference>
<accession>A0A1Q2SKA4</accession>
<dbReference type="NCBIfam" id="NF009150">
    <property type="entry name" value="PRK12497.1-3"/>
    <property type="match status" value="1"/>
</dbReference>
<dbReference type="PANTHER" id="PTHR34039:SF1">
    <property type="entry name" value="UPF0102 PROTEIN YRAN"/>
    <property type="match status" value="1"/>
</dbReference>
<sequence>MKRETSYNKGRQAEHLARDYLQTQGLRLTQCNYRCYFGEIDLIMEDSKNLIFVEVRYRRNGRFGHAIESITATKRSRLITTAQHYLQQAKVGQNKPCRFDVVGVTLEPAGTYNIIWLQDAFRAD</sequence>
<evidence type="ECO:0000256" key="1">
    <source>
        <dbReference type="ARBA" id="ARBA00006738"/>
    </source>
</evidence>
<dbReference type="GO" id="GO:0003676">
    <property type="term" value="F:nucleic acid binding"/>
    <property type="evidence" value="ECO:0007669"/>
    <property type="project" value="InterPro"/>
</dbReference>
<dbReference type="SUPFAM" id="SSF52980">
    <property type="entry name" value="Restriction endonuclease-like"/>
    <property type="match status" value="1"/>
</dbReference>
<dbReference type="Gene3D" id="3.40.1350.10">
    <property type="match status" value="1"/>
</dbReference>
<dbReference type="InterPro" id="IPR003509">
    <property type="entry name" value="UPF0102_YraN-like"/>
</dbReference>
<protein>
    <recommendedName>
        <fullName evidence="2">UPF0102 protein TAO_0215</fullName>
    </recommendedName>
</protein>
<gene>
    <name evidence="3" type="ORF">TAO_0215</name>
</gene>
<name>A0A1Q2SKA4_9GAMM</name>
<evidence type="ECO:0000256" key="2">
    <source>
        <dbReference type="HAMAP-Rule" id="MF_00048"/>
    </source>
</evidence>
<dbReference type="OrthoDB" id="9794876at2"/>
<dbReference type="PANTHER" id="PTHR34039">
    <property type="entry name" value="UPF0102 PROTEIN YRAN"/>
    <property type="match status" value="1"/>
</dbReference>
<evidence type="ECO:0000313" key="3">
    <source>
        <dbReference type="EMBL" id="BAW79585.1"/>
    </source>
</evidence>
<evidence type="ECO:0000313" key="4">
    <source>
        <dbReference type="Proteomes" id="UP000243679"/>
    </source>
</evidence>
<dbReference type="KEGG" id="ntt:TAO_0215"/>
<comment type="similarity">
    <text evidence="1 2">Belongs to the UPF0102 family.</text>
</comment>
<dbReference type="InterPro" id="IPR011856">
    <property type="entry name" value="tRNA_endonuc-like_dom_sf"/>
</dbReference>